<dbReference type="InterPro" id="IPR051484">
    <property type="entry name" value="Tensin_PTEN_phosphatase"/>
</dbReference>
<dbReference type="AlphaFoldDB" id="A0A8B9QDI9"/>
<reference evidence="3" key="2">
    <citation type="submission" date="2025-09" db="UniProtKB">
        <authorList>
            <consortium name="Ensembl"/>
        </authorList>
    </citation>
    <scope>IDENTIFICATION</scope>
</reference>
<accession>A0A8B9QDI9</accession>
<sequence>MGGRSPRPWVLGVPRWLGVAGRWGGWMRGRCWERGGCRVLAGGAQGAQLPPPAPRYINYFSGLLSGSIKMNSNTLFLHHVLVPALPAFEPGPFLKIYQSMQLVYTSGVYSTSGAGTQSLCITLEPALLLKGDVMVKCYHKQSRGADRDVVFRVQFHTCTIHGSQLWFGKDELDEAWRDERFPFEASVEFVFSSGPEKIKGWDTLCNNPSITVDYGISDPAVRWDSYEGFNVHHEDSLEGTPGRLGPPHPFGRGRGGHCKVGTPGWPRPR</sequence>
<dbReference type="InterPro" id="IPR035892">
    <property type="entry name" value="C2_domain_sf"/>
</dbReference>
<proteinExistence type="predicted"/>
<dbReference type="Pfam" id="PF10409">
    <property type="entry name" value="PTEN_C2"/>
    <property type="match status" value="1"/>
</dbReference>
<dbReference type="PANTHER" id="PTHR45734:SF1">
    <property type="entry name" value="TENSIN-2"/>
    <property type="match status" value="1"/>
</dbReference>
<keyword evidence="4" id="KW-1185">Reference proteome</keyword>
<dbReference type="PANTHER" id="PTHR45734">
    <property type="entry name" value="TENSIN"/>
    <property type="match status" value="1"/>
</dbReference>
<feature type="region of interest" description="Disordered" evidence="1">
    <location>
        <begin position="248"/>
        <end position="269"/>
    </location>
</feature>
<dbReference type="PROSITE" id="PS51182">
    <property type="entry name" value="C2_TENSIN"/>
    <property type="match status" value="1"/>
</dbReference>
<dbReference type="SUPFAM" id="SSF49562">
    <property type="entry name" value="C2 domain (Calcium/lipid-binding domain, CaLB)"/>
    <property type="match status" value="1"/>
</dbReference>
<dbReference type="Gene3D" id="2.60.40.1110">
    <property type="match status" value="1"/>
</dbReference>
<dbReference type="GO" id="GO:0005925">
    <property type="term" value="C:focal adhesion"/>
    <property type="evidence" value="ECO:0007669"/>
    <property type="project" value="TreeGrafter"/>
</dbReference>
<dbReference type="Proteomes" id="UP000694424">
    <property type="component" value="Unplaced"/>
</dbReference>
<dbReference type="Ensembl" id="ENSAOWT00000027578.1">
    <property type="protein sequence ID" value="ENSAOWP00000024361.1"/>
    <property type="gene ID" value="ENSAOWG00000016433.1"/>
</dbReference>
<name>A0A8B9QDI9_APTOW</name>
<dbReference type="SMART" id="SM01326">
    <property type="entry name" value="PTEN_C2"/>
    <property type="match status" value="1"/>
</dbReference>
<evidence type="ECO:0000256" key="1">
    <source>
        <dbReference type="SAM" id="MobiDB-lite"/>
    </source>
</evidence>
<evidence type="ECO:0000313" key="3">
    <source>
        <dbReference type="Ensembl" id="ENSAOWP00000024361.1"/>
    </source>
</evidence>
<dbReference type="InterPro" id="IPR014020">
    <property type="entry name" value="Tensin_C2-dom"/>
</dbReference>
<feature type="domain" description="C2 tensin-type" evidence="2">
    <location>
        <begin position="72"/>
        <end position="194"/>
    </location>
</feature>
<evidence type="ECO:0000259" key="2">
    <source>
        <dbReference type="PROSITE" id="PS51182"/>
    </source>
</evidence>
<dbReference type="Gene3D" id="3.90.190.10">
    <property type="entry name" value="Protein tyrosine phosphatase superfamily"/>
    <property type="match status" value="1"/>
</dbReference>
<evidence type="ECO:0000313" key="4">
    <source>
        <dbReference type="Proteomes" id="UP000694424"/>
    </source>
</evidence>
<dbReference type="InterPro" id="IPR029021">
    <property type="entry name" value="Prot-tyrosine_phosphatase-like"/>
</dbReference>
<reference evidence="3" key="1">
    <citation type="submission" date="2025-08" db="UniProtKB">
        <authorList>
            <consortium name="Ensembl"/>
        </authorList>
    </citation>
    <scope>IDENTIFICATION</scope>
</reference>
<organism evidence="3 4">
    <name type="scientific">Apteryx owenii</name>
    <name type="common">Little spotted kiwi</name>
    <dbReference type="NCBI Taxonomy" id="8824"/>
    <lineage>
        <taxon>Eukaryota</taxon>
        <taxon>Metazoa</taxon>
        <taxon>Chordata</taxon>
        <taxon>Craniata</taxon>
        <taxon>Vertebrata</taxon>
        <taxon>Euteleostomi</taxon>
        <taxon>Archelosauria</taxon>
        <taxon>Archosauria</taxon>
        <taxon>Dinosauria</taxon>
        <taxon>Saurischia</taxon>
        <taxon>Theropoda</taxon>
        <taxon>Coelurosauria</taxon>
        <taxon>Aves</taxon>
        <taxon>Palaeognathae</taxon>
        <taxon>Apterygiformes</taxon>
        <taxon>Apterygidae</taxon>
        <taxon>Apteryx</taxon>
    </lineage>
</organism>
<dbReference type="GO" id="GO:0004725">
    <property type="term" value="F:protein tyrosine phosphatase activity"/>
    <property type="evidence" value="ECO:0007669"/>
    <property type="project" value="TreeGrafter"/>
</dbReference>
<protein>
    <recommendedName>
        <fullName evidence="2">C2 tensin-type domain-containing protein</fullName>
    </recommendedName>
</protein>